<evidence type="ECO:0000313" key="5">
    <source>
        <dbReference type="EMBL" id="SFR33791.1"/>
    </source>
</evidence>
<keyword evidence="1" id="KW-0805">Transcription regulation</keyword>
<dbReference type="Proteomes" id="UP000198877">
    <property type="component" value="Unassembled WGS sequence"/>
</dbReference>
<sequence>MHIHRIRLERGLSQENFAHELEMHRAYVGSIERAEQTVTLKTLGPLAARLGVDPADLIRPIG</sequence>
<dbReference type="Pfam" id="PF01381">
    <property type="entry name" value="HTH_3"/>
    <property type="match status" value="1"/>
</dbReference>
<name>A0A1I6FV51_9MICO</name>
<protein>
    <submittedName>
        <fullName evidence="5">Helix-turn-helix</fullName>
    </submittedName>
</protein>
<dbReference type="InterPro" id="IPR050807">
    <property type="entry name" value="TransReg_Diox_bact_type"/>
</dbReference>
<gene>
    <name evidence="5" type="ORF">SAMN04488591_0371</name>
</gene>
<dbReference type="Gene3D" id="1.10.260.40">
    <property type="entry name" value="lambda repressor-like DNA-binding domains"/>
    <property type="match status" value="1"/>
</dbReference>
<dbReference type="PROSITE" id="PS50943">
    <property type="entry name" value="HTH_CROC1"/>
    <property type="match status" value="1"/>
</dbReference>
<evidence type="ECO:0000256" key="2">
    <source>
        <dbReference type="ARBA" id="ARBA00023125"/>
    </source>
</evidence>
<keyword evidence="2" id="KW-0238">DNA-binding</keyword>
<feature type="domain" description="HTH cro/C1-type" evidence="4">
    <location>
        <begin position="3"/>
        <end position="57"/>
    </location>
</feature>
<keyword evidence="3" id="KW-0804">Transcription</keyword>
<accession>A0A1I6FV51</accession>
<dbReference type="SMART" id="SM00530">
    <property type="entry name" value="HTH_XRE"/>
    <property type="match status" value="1"/>
</dbReference>
<reference evidence="6" key="1">
    <citation type="submission" date="2016-10" db="EMBL/GenBank/DDBJ databases">
        <authorList>
            <person name="Varghese N."/>
            <person name="Submissions S."/>
        </authorList>
    </citation>
    <scope>NUCLEOTIDE SEQUENCE [LARGE SCALE GENOMIC DNA]</scope>
    <source>
        <strain evidence="6">CL127</strain>
    </source>
</reference>
<dbReference type="SUPFAM" id="SSF47413">
    <property type="entry name" value="lambda repressor-like DNA-binding domains"/>
    <property type="match status" value="1"/>
</dbReference>
<evidence type="ECO:0000259" key="4">
    <source>
        <dbReference type="PROSITE" id="PS50943"/>
    </source>
</evidence>
<dbReference type="PANTHER" id="PTHR46797">
    <property type="entry name" value="HTH-TYPE TRANSCRIPTIONAL REGULATOR"/>
    <property type="match status" value="1"/>
</dbReference>
<dbReference type="RefSeq" id="WP_091734658.1">
    <property type="nucleotide sequence ID" value="NZ_FOYR01000001.1"/>
</dbReference>
<dbReference type="GO" id="GO:0003677">
    <property type="term" value="F:DNA binding"/>
    <property type="evidence" value="ECO:0007669"/>
    <property type="project" value="UniProtKB-KW"/>
</dbReference>
<dbReference type="EMBL" id="FOYR01000001">
    <property type="protein sequence ID" value="SFR33791.1"/>
    <property type="molecule type" value="Genomic_DNA"/>
</dbReference>
<evidence type="ECO:0000256" key="3">
    <source>
        <dbReference type="ARBA" id="ARBA00023163"/>
    </source>
</evidence>
<proteinExistence type="predicted"/>
<dbReference type="PANTHER" id="PTHR46797:SF23">
    <property type="entry name" value="HTH-TYPE TRANSCRIPTIONAL REGULATOR SUTR"/>
    <property type="match status" value="1"/>
</dbReference>
<dbReference type="AlphaFoldDB" id="A0A1I6FV51"/>
<dbReference type="InterPro" id="IPR010982">
    <property type="entry name" value="Lambda_DNA-bd_dom_sf"/>
</dbReference>
<evidence type="ECO:0000313" key="6">
    <source>
        <dbReference type="Proteomes" id="UP000198877"/>
    </source>
</evidence>
<dbReference type="CDD" id="cd00093">
    <property type="entry name" value="HTH_XRE"/>
    <property type="match status" value="1"/>
</dbReference>
<evidence type="ECO:0000256" key="1">
    <source>
        <dbReference type="ARBA" id="ARBA00023015"/>
    </source>
</evidence>
<dbReference type="GO" id="GO:0005829">
    <property type="term" value="C:cytosol"/>
    <property type="evidence" value="ECO:0007669"/>
    <property type="project" value="TreeGrafter"/>
</dbReference>
<dbReference type="InterPro" id="IPR001387">
    <property type="entry name" value="Cro/C1-type_HTH"/>
</dbReference>
<organism evidence="5 6">
    <name type="scientific">Microbacterium azadirachtae</name>
    <dbReference type="NCBI Taxonomy" id="582680"/>
    <lineage>
        <taxon>Bacteria</taxon>
        <taxon>Bacillati</taxon>
        <taxon>Actinomycetota</taxon>
        <taxon>Actinomycetes</taxon>
        <taxon>Micrococcales</taxon>
        <taxon>Microbacteriaceae</taxon>
        <taxon>Microbacterium</taxon>
    </lineage>
</organism>
<dbReference type="GO" id="GO:0003700">
    <property type="term" value="F:DNA-binding transcription factor activity"/>
    <property type="evidence" value="ECO:0007669"/>
    <property type="project" value="TreeGrafter"/>
</dbReference>